<keyword evidence="1" id="KW-0812">Transmembrane</keyword>
<sequence>MPYKLNSVFNISIGVIVGVCLTISAYLAAEKPYVVFQDKLIGHSYTGSGIAKPPQRPSQFKTLSDRAEMYKVLLHQLTINKPFDKSQAQCLANLAGAQDEHIKKFFAADGDNLVEEEIFPAAIRHADVYYNYGPDGNPDNQVSDFIRRVDYISNTSLINAILHKGPAELDKMRFDFLVTLFSYRVKALSEAQFKQELSKCVTLV</sequence>
<reference evidence="2" key="1">
    <citation type="submission" date="2021-11" db="EMBL/GenBank/DDBJ databases">
        <authorList>
            <person name="Rodrigo-Torres L."/>
            <person name="Arahal R. D."/>
            <person name="Lucena T."/>
        </authorList>
    </citation>
    <scope>NUCLEOTIDE SEQUENCE</scope>
    <source>
        <strain evidence="2">CECT 7928</strain>
    </source>
</reference>
<dbReference type="EMBL" id="CAKLDM010000001">
    <property type="protein sequence ID" value="CAH0537299.1"/>
    <property type="molecule type" value="Genomic_DNA"/>
</dbReference>
<evidence type="ECO:0000313" key="2">
    <source>
        <dbReference type="EMBL" id="CAH0537299.1"/>
    </source>
</evidence>
<keyword evidence="3" id="KW-1185">Reference proteome</keyword>
<comment type="caution">
    <text evidence="2">The sequence shown here is derived from an EMBL/GenBank/DDBJ whole genome shotgun (WGS) entry which is preliminary data.</text>
</comment>
<dbReference type="Proteomes" id="UP000838748">
    <property type="component" value="Unassembled WGS sequence"/>
</dbReference>
<keyword evidence="1" id="KW-1133">Transmembrane helix</keyword>
<organism evidence="2 3">
    <name type="scientific">Vibrio marisflavi CECT 7928</name>
    <dbReference type="NCBI Taxonomy" id="634439"/>
    <lineage>
        <taxon>Bacteria</taxon>
        <taxon>Pseudomonadati</taxon>
        <taxon>Pseudomonadota</taxon>
        <taxon>Gammaproteobacteria</taxon>
        <taxon>Vibrionales</taxon>
        <taxon>Vibrionaceae</taxon>
        <taxon>Vibrio</taxon>
    </lineage>
</organism>
<evidence type="ECO:0000313" key="3">
    <source>
        <dbReference type="Proteomes" id="UP000838748"/>
    </source>
</evidence>
<evidence type="ECO:0000256" key="1">
    <source>
        <dbReference type="SAM" id="Phobius"/>
    </source>
</evidence>
<keyword evidence="1" id="KW-0472">Membrane</keyword>
<name>A0ABN8E1A5_9VIBR</name>
<proteinExistence type="predicted"/>
<gene>
    <name evidence="2" type="ORF">VMF7928_01040</name>
</gene>
<accession>A0ABN8E1A5</accession>
<feature type="transmembrane region" description="Helical" evidence="1">
    <location>
        <begin position="7"/>
        <end position="29"/>
    </location>
</feature>
<dbReference type="RefSeq" id="WP_237360406.1">
    <property type="nucleotide sequence ID" value="NZ_CAKLDM010000001.1"/>
</dbReference>
<protein>
    <submittedName>
        <fullName evidence="2">Uncharacterized protein</fullName>
    </submittedName>
</protein>